<dbReference type="GO" id="GO:0106008">
    <property type="term" value="F:2-oxoglutaramate amidase activity"/>
    <property type="evidence" value="ECO:0007669"/>
    <property type="project" value="TreeGrafter"/>
</dbReference>
<proteinExistence type="inferred from homology"/>
<dbReference type="InterPro" id="IPR003010">
    <property type="entry name" value="C-N_Hydrolase"/>
</dbReference>
<organism evidence="7 8">
    <name type="scientific">Marinifilum breve</name>
    <dbReference type="NCBI Taxonomy" id="2184082"/>
    <lineage>
        <taxon>Bacteria</taxon>
        <taxon>Pseudomonadati</taxon>
        <taxon>Bacteroidota</taxon>
        <taxon>Bacteroidia</taxon>
        <taxon>Marinilabiliales</taxon>
        <taxon>Marinifilaceae</taxon>
    </lineage>
</organism>
<dbReference type="CDD" id="cd07575">
    <property type="entry name" value="Xc-1258_like"/>
    <property type="match status" value="1"/>
</dbReference>
<dbReference type="EMBL" id="QFLI01000002">
    <property type="protein sequence ID" value="PXY02478.1"/>
    <property type="molecule type" value="Genomic_DNA"/>
</dbReference>
<evidence type="ECO:0000256" key="4">
    <source>
        <dbReference type="ARBA" id="ARBA00052904"/>
    </source>
</evidence>
<evidence type="ECO:0000259" key="6">
    <source>
        <dbReference type="PROSITE" id="PS50263"/>
    </source>
</evidence>
<dbReference type="NCBIfam" id="NF007757">
    <property type="entry name" value="PRK10438.1"/>
    <property type="match status" value="1"/>
</dbReference>
<evidence type="ECO:0000256" key="5">
    <source>
        <dbReference type="ARBA" id="ARBA00072139"/>
    </source>
</evidence>
<dbReference type="AlphaFoldDB" id="A0A2V4A1F9"/>
<dbReference type="GO" id="GO:0050152">
    <property type="term" value="F:omega-amidase activity"/>
    <property type="evidence" value="ECO:0007669"/>
    <property type="project" value="UniProtKB-EC"/>
</dbReference>
<comment type="caution">
    <text evidence="7">The sequence shown here is derived from an EMBL/GenBank/DDBJ whole genome shotgun (WGS) entry which is preliminary data.</text>
</comment>
<dbReference type="PANTHER" id="PTHR47799">
    <property type="entry name" value="OMEGA-AMIDASE YAFV"/>
    <property type="match status" value="1"/>
</dbReference>
<comment type="catalytic activity">
    <reaction evidence="4">
        <text>a monoamide of a dicarboxylate + H2O = a dicarboxylate + NH4(+)</text>
        <dbReference type="Rhea" id="RHEA:11716"/>
        <dbReference type="ChEBI" id="CHEBI:15377"/>
        <dbReference type="ChEBI" id="CHEBI:28938"/>
        <dbReference type="ChEBI" id="CHEBI:28965"/>
        <dbReference type="ChEBI" id="CHEBI:77450"/>
        <dbReference type="EC" id="3.5.1.3"/>
    </reaction>
</comment>
<sequence>MSDLLKVSLVQSELIWGDVEANLNHFSELLGKIDRESDLIILPEMFTSGFLMKDKDKLAPFAEMTINWMQEWASQIQAVILGSIIVEENLEYYNRLYVVNAEGVLAQYDKRHLFRMGEEQMHFQAGNERVIFNIGKWRICPLVCYDLRFPVWSRGVDEYDLLLYVANWPKPRREVWNTLLKARAIENQSYVIGVNRVGKDGMNLSYSGDSSLFDAKGKLLAKCEDHKTNIQNYSISLNQLNDFRAKFPVHFDADSFQIEK</sequence>
<dbReference type="Proteomes" id="UP000248079">
    <property type="component" value="Unassembled WGS sequence"/>
</dbReference>
<dbReference type="RefSeq" id="WP_110360110.1">
    <property type="nucleotide sequence ID" value="NZ_QFLI01000002.1"/>
</dbReference>
<evidence type="ECO:0000313" key="8">
    <source>
        <dbReference type="Proteomes" id="UP000248079"/>
    </source>
</evidence>
<dbReference type="InterPro" id="IPR052737">
    <property type="entry name" value="Omega-amidase_YafV"/>
</dbReference>
<dbReference type="SUPFAM" id="SSF56317">
    <property type="entry name" value="Carbon-nitrogen hydrolase"/>
    <property type="match status" value="1"/>
</dbReference>
<keyword evidence="8" id="KW-1185">Reference proteome</keyword>
<evidence type="ECO:0000256" key="2">
    <source>
        <dbReference type="ARBA" id="ARBA00022801"/>
    </source>
</evidence>
<gene>
    <name evidence="7" type="ORF">DF185_07450</name>
</gene>
<evidence type="ECO:0000256" key="3">
    <source>
        <dbReference type="ARBA" id="ARBA00039118"/>
    </source>
</evidence>
<dbReference type="InterPro" id="IPR036526">
    <property type="entry name" value="C-N_Hydrolase_sf"/>
</dbReference>
<protein>
    <recommendedName>
        <fullName evidence="5">Omega-amidase YafV</fullName>
        <ecNumber evidence="3">3.5.1.3</ecNumber>
    </recommendedName>
</protein>
<evidence type="ECO:0000256" key="1">
    <source>
        <dbReference type="ARBA" id="ARBA00010613"/>
    </source>
</evidence>
<reference evidence="7 8" key="1">
    <citation type="submission" date="2018-05" db="EMBL/GenBank/DDBJ databases">
        <title>Marinifilum breve JC075T sp. nov., a marine bacterium isolated from Yongle Blue Hole in the South China Sea.</title>
        <authorList>
            <person name="Fu T."/>
        </authorList>
    </citation>
    <scope>NUCLEOTIDE SEQUENCE [LARGE SCALE GENOMIC DNA]</scope>
    <source>
        <strain evidence="7 8">JC075</strain>
    </source>
</reference>
<name>A0A2V4A1F9_9BACT</name>
<dbReference type="PANTHER" id="PTHR47799:SF1">
    <property type="entry name" value="OMEGA-AMIDASE YAFV"/>
    <property type="match status" value="1"/>
</dbReference>
<dbReference type="Pfam" id="PF00795">
    <property type="entry name" value="CN_hydrolase"/>
    <property type="match status" value="1"/>
</dbReference>
<dbReference type="EC" id="3.5.1.3" evidence="3"/>
<keyword evidence="2 7" id="KW-0378">Hydrolase</keyword>
<dbReference type="PROSITE" id="PS50263">
    <property type="entry name" value="CN_HYDROLASE"/>
    <property type="match status" value="1"/>
</dbReference>
<dbReference type="Gene3D" id="3.60.110.10">
    <property type="entry name" value="Carbon-nitrogen hydrolase"/>
    <property type="match status" value="1"/>
</dbReference>
<evidence type="ECO:0000313" key="7">
    <source>
        <dbReference type="EMBL" id="PXY02478.1"/>
    </source>
</evidence>
<accession>A0A2V4A1F9</accession>
<feature type="domain" description="CN hydrolase" evidence="6">
    <location>
        <begin position="5"/>
        <end position="237"/>
    </location>
</feature>
<dbReference type="FunFam" id="3.60.110.10:FF:000004">
    <property type="entry name" value="Carbon-nitrogen hydrolase"/>
    <property type="match status" value="1"/>
</dbReference>
<dbReference type="OrthoDB" id="9811121at2"/>
<comment type="similarity">
    <text evidence="1">Belongs to the carbon-nitrogen hydrolase superfamily. NIT1/NIT2 family.</text>
</comment>